<evidence type="ECO:0000256" key="2">
    <source>
        <dbReference type="ARBA" id="ARBA00022448"/>
    </source>
</evidence>
<comment type="caution">
    <text evidence="5">The sequence shown here is derived from an EMBL/GenBank/DDBJ whole genome shotgun (WGS) entry which is preliminary data.</text>
</comment>
<keyword evidence="2" id="KW-0813">Transport</keyword>
<evidence type="ECO:0000256" key="1">
    <source>
        <dbReference type="ARBA" id="ARBA00009023"/>
    </source>
</evidence>
<dbReference type="Proteomes" id="UP000652477">
    <property type="component" value="Unassembled WGS sequence"/>
</dbReference>
<dbReference type="PANTHER" id="PTHR33376">
    <property type="match status" value="1"/>
</dbReference>
<evidence type="ECO:0000313" key="6">
    <source>
        <dbReference type="Proteomes" id="UP000652477"/>
    </source>
</evidence>
<sequence length="353" mass="39114">MKKKAVGILVIAGMVIGLTACGSLSSSTGDSASSNAEKEKKSGNAEVLTLTFALSETSPHYEASLKFAELVEEYTEGAYTVEVYPNSTLAGGNQLGAIEMVQKGTISCGFLSPLVQCSIVPDLNALCMPYLWNDYETIDATLAPGTDVDTALNNILKDYGYIAVGYAENGYRELTNSIREVRKPEDLKDIKVRCIGSNMLFEFFQECGANPMDMNFSELFTGLQQGAVDGQENPISTAIYPQKYYEVQDYMTVWNYTYEPHPLMFNLDLWNSFDKDTQEAIQKAAVEACDFQRELSRTAIEEDTQAIEESGTKVTVLTEEEKEAFKEIAEPIVEKHKKDFNPELVQALEEATK</sequence>
<evidence type="ECO:0000256" key="3">
    <source>
        <dbReference type="ARBA" id="ARBA00022729"/>
    </source>
</evidence>
<dbReference type="PIRSF" id="PIRSF006470">
    <property type="entry name" value="DctB"/>
    <property type="match status" value="1"/>
</dbReference>
<accession>A0A923LKG3</accession>
<dbReference type="InterPro" id="IPR018389">
    <property type="entry name" value="DctP_fam"/>
</dbReference>
<dbReference type="NCBIfam" id="TIGR00787">
    <property type="entry name" value="dctP"/>
    <property type="match status" value="1"/>
</dbReference>
<dbReference type="PANTHER" id="PTHR33376:SF7">
    <property type="entry name" value="C4-DICARBOXYLATE-BINDING PROTEIN DCTB"/>
    <property type="match status" value="1"/>
</dbReference>
<keyword evidence="6" id="KW-1185">Reference proteome</keyword>
<dbReference type="PROSITE" id="PS51257">
    <property type="entry name" value="PROKAR_LIPOPROTEIN"/>
    <property type="match status" value="1"/>
</dbReference>
<dbReference type="InterPro" id="IPR038404">
    <property type="entry name" value="TRAP_DctP_sf"/>
</dbReference>
<proteinExistence type="inferred from homology"/>
<name>A0A923LKG3_9FIRM</name>
<evidence type="ECO:0000313" key="5">
    <source>
        <dbReference type="EMBL" id="MBC5689601.1"/>
    </source>
</evidence>
<feature type="signal peptide" evidence="4">
    <location>
        <begin position="1"/>
        <end position="20"/>
    </location>
</feature>
<dbReference type="GO" id="GO:0030288">
    <property type="term" value="C:outer membrane-bounded periplasmic space"/>
    <property type="evidence" value="ECO:0007669"/>
    <property type="project" value="InterPro"/>
</dbReference>
<dbReference type="GO" id="GO:0055085">
    <property type="term" value="P:transmembrane transport"/>
    <property type="evidence" value="ECO:0007669"/>
    <property type="project" value="InterPro"/>
</dbReference>
<keyword evidence="3 4" id="KW-0732">Signal</keyword>
<reference evidence="5" key="1">
    <citation type="submission" date="2020-08" db="EMBL/GenBank/DDBJ databases">
        <title>Genome public.</title>
        <authorList>
            <person name="Liu C."/>
            <person name="Sun Q."/>
        </authorList>
    </citation>
    <scope>NUCLEOTIDE SEQUENCE</scope>
    <source>
        <strain evidence="5">NSJ-55</strain>
    </source>
</reference>
<dbReference type="RefSeq" id="WP_186876264.1">
    <property type="nucleotide sequence ID" value="NZ_JACOPF010000002.1"/>
</dbReference>
<dbReference type="AlphaFoldDB" id="A0A923LKG3"/>
<dbReference type="Gene3D" id="3.40.190.170">
    <property type="entry name" value="Bacterial extracellular solute-binding protein, family 7"/>
    <property type="match status" value="1"/>
</dbReference>
<gene>
    <name evidence="5" type="ORF">H8S37_11785</name>
</gene>
<feature type="chain" id="PRO_5039416925" evidence="4">
    <location>
        <begin position="21"/>
        <end position="353"/>
    </location>
</feature>
<organism evidence="5 6">
    <name type="scientific">Mediterraneibacter hominis</name>
    <dbReference type="NCBI Taxonomy" id="2763054"/>
    <lineage>
        <taxon>Bacteria</taxon>
        <taxon>Bacillati</taxon>
        <taxon>Bacillota</taxon>
        <taxon>Clostridia</taxon>
        <taxon>Lachnospirales</taxon>
        <taxon>Lachnospiraceae</taxon>
        <taxon>Mediterraneibacter</taxon>
    </lineage>
</organism>
<comment type="similarity">
    <text evidence="1">Belongs to the bacterial solute-binding protein 7 family.</text>
</comment>
<dbReference type="EMBL" id="JACOPF010000002">
    <property type="protein sequence ID" value="MBC5689601.1"/>
    <property type="molecule type" value="Genomic_DNA"/>
</dbReference>
<dbReference type="InterPro" id="IPR004682">
    <property type="entry name" value="TRAP_DctP"/>
</dbReference>
<protein>
    <submittedName>
        <fullName evidence="5">DctP family TRAP transporter solute-binding subunit</fullName>
    </submittedName>
</protein>
<dbReference type="Pfam" id="PF03480">
    <property type="entry name" value="DctP"/>
    <property type="match status" value="1"/>
</dbReference>
<evidence type="ECO:0000256" key="4">
    <source>
        <dbReference type="SAM" id="SignalP"/>
    </source>
</evidence>
<dbReference type="NCBIfam" id="NF037995">
    <property type="entry name" value="TRAP_S1"/>
    <property type="match status" value="1"/>
</dbReference>